<organism evidence="2 3">
    <name type="scientific">Aspergillus coremiiformis</name>
    <dbReference type="NCBI Taxonomy" id="138285"/>
    <lineage>
        <taxon>Eukaryota</taxon>
        <taxon>Fungi</taxon>
        <taxon>Dikarya</taxon>
        <taxon>Ascomycota</taxon>
        <taxon>Pezizomycotina</taxon>
        <taxon>Eurotiomycetes</taxon>
        <taxon>Eurotiomycetidae</taxon>
        <taxon>Eurotiales</taxon>
        <taxon>Aspergillaceae</taxon>
        <taxon>Aspergillus</taxon>
        <taxon>Aspergillus subgen. Circumdati</taxon>
    </lineage>
</organism>
<feature type="chain" id="PRO_5024886936" description="Secreted protein" evidence="1">
    <location>
        <begin position="23"/>
        <end position="71"/>
    </location>
</feature>
<protein>
    <recommendedName>
        <fullName evidence="4">Secreted protein</fullName>
    </recommendedName>
</protein>
<feature type="signal peptide" evidence="1">
    <location>
        <begin position="1"/>
        <end position="22"/>
    </location>
</feature>
<name>A0A5N6Z7K6_9EURO</name>
<dbReference type="EMBL" id="ML739106">
    <property type="protein sequence ID" value="KAE8353163.1"/>
    <property type="molecule type" value="Genomic_DNA"/>
</dbReference>
<sequence length="71" mass="8138">MIVIPSVFGLLLLFSPLRRVSSVGYRAVGRLAIEVDRISLKSNIKDRSGKWKEIIVEGEKSKKKKKNRHNF</sequence>
<dbReference type="Proteomes" id="UP000327118">
    <property type="component" value="Unassembled WGS sequence"/>
</dbReference>
<evidence type="ECO:0000313" key="3">
    <source>
        <dbReference type="Proteomes" id="UP000327118"/>
    </source>
</evidence>
<proteinExistence type="predicted"/>
<dbReference type="AlphaFoldDB" id="A0A5N6Z7K6"/>
<keyword evidence="1" id="KW-0732">Signal</keyword>
<reference evidence="3" key="1">
    <citation type="submission" date="2019-04" db="EMBL/GenBank/DDBJ databases">
        <title>Friends and foes A comparative genomics studyof 23 Aspergillus species from section Flavi.</title>
        <authorList>
            <consortium name="DOE Joint Genome Institute"/>
            <person name="Kjaerbolling I."/>
            <person name="Vesth T."/>
            <person name="Frisvad J.C."/>
            <person name="Nybo J.L."/>
            <person name="Theobald S."/>
            <person name="Kildgaard S."/>
            <person name="Isbrandt T."/>
            <person name="Kuo A."/>
            <person name="Sato A."/>
            <person name="Lyhne E.K."/>
            <person name="Kogle M.E."/>
            <person name="Wiebenga A."/>
            <person name="Kun R.S."/>
            <person name="Lubbers R.J."/>
            <person name="Makela M.R."/>
            <person name="Barry K."/>
            <person name="Chovatia M."/>
            <person name="Clum A."/>
            <person name="Daum C."/>
            <person name="Haridas S."/>
            <person name="He G."/>
            <person name="LaButti K."/>
            <person name="Lipzen A."/>
            <person name="Mondo S."/>
            <person name="Riley R."/>
            <person name="Salamov A."/>
            <person name="Simmons B.A."/>
            <person name="Magnuson J.K."/>
            <person name="Henrissat B."/>
            <person name="Mortensen U.H."/>
            <person name="Larsen T.O."/>
            <person name="Devries R.P."/>
            <person name="Grigoriev I.V."/>
            <person name="Machida M."/>
            <person name="Baker S.E."/>
            <person name="Andersen M.R."/>
        </authorList>
    </citation>
    <scope>NUCLEOTIDE SEQUENCE [LARGE SCALE GENOMIC DNA]</scope>
    <source>
        <strain evidence="3">CBS 553.77</strain>
    </source>
</reference>
<keyword evidence="3" id="KW-1185">Reference proteome</keyword>
<evidence type="ECO:0000313" key="2">
    <source>
        <dbReference type="EMBL" id="KAE8353163.1"/>
    </source>
</evidence>
<accession>A0A5N6Z7K6</accession>
<evidence type="ECO:0000256" key="1">
    <source>
        <dbReference type="SAM" id="SignalP"/>
    </source>
</evidence>
<evidence type="ECO:0008006" key="4">
    <source>
        <dbReference type="Google" id="ProtNLM"/>
    </source>
</evidence>
<gene>
    <name evidence="2" type="ORF">BDV28DRAFT_133741</name>
</gene>
<feature type="non-terminal residue" evidence="2">
    <location>
        <position position="71"/>
    </location>
</feature>